<dbReference type="Proteomes" id="UP000218231">
    <property type="component" value="Unassembled WGS sequence"/>
</dbReference>
<comment type="caution">
    <text evidence="2">The sequence shown here is derived from an EMBL/GenBank/DDBJ whole genome shotgun (WGS) entry which is preliminary data.</text>
</comment>
<feature type="region of interest" description="Disordered" evidence="1">
    <location>
        <begin position="1"/>
        <end position="21"/>
    </location>
</feature>
<gene>
    <name evidence="2" type="ORF">WR25_15836</name>
</gene>
<evidence type="ECO:0000313" key="2">
    <source>
        <dbReference type="EMBL" id="PAV57714.1"/>
    </source>
</evidence>
<dbReference type="EMBL" id="LIAE01010628">
    <property type="protein sequence ID" value="PAV57714.1"/>
    <property type="molecule type" value="Genomic_DNA"/>
</dbReference>
<proteinExistence type="predicted"/>
<accession>A0A2A2J7X2</accession>
<evidence type="ECO:0000256" key="1">
    <source>
        <dbReference type="SAM" id="MobiDB-lite"/>
    </source>
</evidence>
<name>A0A2A2J7X2_9BILA</name>
<evidence type="ECO:0000313" key="3">
    <source>
        <dbReference type="Proteomes" id="UP000218231"/>
    </source>
</evidence>
<keyword evidence="3" id="KW-1185">Reference proteome</keyword>
<organism evidence="2 3">
    <name type="scientific">Diploscapter pachys</name>
    <dbReference type="NCBI Taxonomy" id="2018661"/>
    <lineage>
        <taxon>Eukaryota</taxon>
        <taxon>Metazoa</taxon>
        <taxon>Ecdysozoa</taxon>
        <taxon>Nematoda</taxon>
        <taxon>Chromadorea</taxon>
        <taxon>Rhabditida</taxon>
        <taxon>Rhabditina</taxon>
        <taxon>Rhabditomorpha</taxon>
        <taxon>Rhabditoidea</taxon>
        <taxon>Rhabditidae</taxon>
        <taxon>Diploscapter</taxon>
    </lineage>
</organism>
<protein>
    <submittedName>
        <fullName evidence="2">Uncharacterized protein</fullName>
    </submittedName>
</protein>
<sequence>MLYSQSWANRRSREDDEAASFSSWTTWISNRSDRSMSSRASSTSTSSRISTLSTMSAASAWSTSSAKSDESTISTLVASTISSITRQKLANRNNEHVSKVGSDVGSAVSSSKINITKFGKGFPDSEPVPNHSNFYNGKKNDSLYARHAKKIRKKPIICEFDNKKIPSAFKVQFDRSMRNLYSKTGVSSEELDGLKEAMELLVSDKIRVYDGGKEKSPEAPLRAIVGIPEQFLPCAFYPSSFQSSSEISEIISEVFVAEIWTTPAELWEKDTRMCDAWPFENRQECAPPTVHIKFFIETNHVLFNKWLVLPFGGSRFIPPPANLKIGARYVVHLQRVYLGKEAQPWHRIKGHWTGVAKSEGTEWDALIPLNPIPWDNFNVVTLESNRPGEQFQFIQLLTTIYRRPNLGHAVPNEHVEFAFGDFGMAVGLKSDELFKEDDIVLEDWCSKYRAVLEPLPNNVINMVEWRILHSSVKPQEKYRSRVVWRITSAMWTPGSKEETRGPYKIKVVHAPILELPVLGCWDLFDTSTRPNAGRVIVTSAIRDYHVKKSLGLEDELLDCKICLLHNVLHYLMLRIPDFRYKRIKTPSPNIFDRLWKLNAKIGAKQTYEEFQGYVFPACILLNQFINSIEKVNELFKMKDEGFLLAFTIVFALHVCKPLLVKTSSGIDWDHVKVVYKYLTDGVHWTISSHLMFDYIEPLPLPPEKYEPENKPGNTEQNKEIKK</sequence>
<feature type="region of interest" description="Disordered" evidence="1">
    <location>
        <begin position="703"/>
        <end position="722"/>
    </location>
</feature>
<dbReference type="AlphaFoldDB" id="A0A2A2J7X2"/>
<reference evidence="2 3" key="1">
    <citation type="journal article" date="2017" name="Curr. Biol.">
        <title>Genome architecture and evolution of a unichromosomal asexual nematode.</title>
        <authorList>
            <person name="Fradin H."/>
            <person name="Zegar C."/>
            <person name="Gutwein M."/>
            <person name="Lucas J."/>
            <person name="Kovtun M."/>
            <person name="Corcoran D."/>
            <person name="Baugh L.R."/>
            <person name="Kiontke K."/>
            <person name="Gunsalus K."/>
            <person name="Fitch D.H."/>
            <person name="Piano F."/>
        </authorList>
    </citation>
    <scope>NUCLEOTIDE SEQUENCE [LARGE SCALE GENOMIC DNA]</scope>
    <source>
        <strain evidence="2">PF1309</strain>
    </source>
</reference>